<gene>
    <name evidence="4" type="ORF">ACHAWO_010783</name>
</gene>
<evidence type="ECO:0008006" key="6">
    <source>
        <dbReference type="Google" id="ProtNLM"/>
    </source>
</evidence>
<dbReference type="Gene3D" id="3.40.1000.10">
    <property type="entry name" value="Mog1/PsbP, alpha/beta/alpha sandwich"/>
    <property type="match status" value="1"/>
</dbReference>
<dbReference type="AlphaFoldDB" id="A0ABD3QNY8"/>
<evidence type="ECO:0000256" key="3">
    <source>
        <dbReference type="ARBA" id="ARBA00022927"/>
    </source>
</evidence>
<keyword evidence="3" id="KW-0653">Protein transport</keyword>
<dbReference type="InterPro" id="IPR007681">
    <property type="entry name" value="Mog1"/>
</dbReference>
<dbReference type="PANTHER" id="PTHR15837">
    <property type="entry name" value="RAN GUANINE NUCLEOTIDE RELEASE FACTOR"/>
    <property type="match status" value="1"/>
</dbReference>
<evidence type="ECO:0000256" key="1">
    <source>
        <dbReference type="ARBA" id="ARBA00010307"/>
    </source>
</evidence>
<dbReference type="SUPFAM" id="SSF55724">
    <property type="entry name" value="Mog1p/PsbP-like"/>
    <property type="match status" value="1"/>
</dbReference>
<dbReference type="GO" id="GO:0015031">
    <property type="term" value="P:protein transport"/>
    <property type="evidence" value="ECO:0007669"/>
    <property type="project" value="UniProtKB-KW"/>
</dbReference>
<dbReference type="EMBL" id="JALLPJ020000126">
    <property type="protein sequence ID" value="KAL3801689.1"/>
    <property type="molecule type" value="Genomic_DNA"/>
</dbReference>
<evidence type="ECO:0000313" key="4">
    <source>
        <dbReference type="EMBL" id="KAL3801689.1"/>
    </source>
</evidence>
<dbReference type="Proteomes" id="UP001530400">
    <property type="component" value="Unassembled WGS sequence"/>
</dbReference>
<dbReference type="PANTHER" id="PTHR15837:SF0">
    <property type="entry name" value="RAN GUANINE NUCLEOTIDE RELEASE FACTOR"/>
    <property type="match status" value="1"/>
</dbReference>
<keyword evidence="5" id="KW-1185">Reference proteome</keyword>
<sequence>MASSKHVDLFGGAIGCTLPSHWRDVSTVRQVPDNQEVYQDCTEQTGAVMVVEILQYQDDVKNDDAARFFFGDLADSNGCGDGDSILESSRVFDDAVSSNDEEKSEDHVVHNILNTIKQSSAKNCCVIAVGSQRVIQGKAYTGAGTAAEKRIRVEMCIMRLENVETDLLITLSAPSDEPSTGVSDHFRNILSGFLINDWTLFG</sequence>
<comment type="similarity">
    <text evidence="1">Belongs to the MOG1 family.</text>
</comment>
<evidence type="ECO:0000256" key="2">
    <source>
        <dbReference type="ARBA" id="ARBA00022448"/>
    </source>
</evidence>
<dbReference type="InterPro" id="IPR016123">
    <property type="entry name" value="Mog1/PsbP_a/b/a-sand"/>
</dbReference>
<reference evidence="4 5" key="1">
    <citation type="submission" date="2024-10" db="EMBL/GenBank/DDBJ databases">
        <title>Updated reference genomes for cyclostephanoid diatoms.</title>
        <authorList>
            <person name="Roberts W.R."/>
            <person name="Alverson A.J."/>
        </authorList>
    </citation>
    <scope>NUCLEOTIDE SEQUENCE [LARGE SCALE GENOMIC DNA]</scope>
    <source>
        <strain evidence="4 5">AJA010-31</strain>
    </source>
</reference>
<proteinExistence type="inferred from homology"/>
<name>A0ABD3QNY8_9STRA</name>
<dbReference type="Pfam" id="PF04603">
    <property type="entry name" value="Mog1"/>
    <property type="match status" value="1"/>
</dbReference>
<comment type="caution">
    <text evidence="4">The sequence shown here is derived from an EMBL/GenBank/DDBJ whole genome shotgun (WGS) entry which is preliminary data.</text>
</comment>
<keyword evidence="2" id="KW-0813">Transport</keyword>
<protein>
    <recommendedName>
        <fullName evidence="6">Ran guanine nucleotide release factor</fullName>
    </recommendedName>
</protein>
<evidence type="ECO:0000313" key="5">
    <source>
        <dbReference type="Proteomes" id="UP001530400"/>
    </source>
</evidence>
<organism evidence="4 5">
    <name type="scientific">Cyclotella atomus</name>
    <dbReference type="NCBI Taxonomy" id="382360"/>
    <lineage>
        <taxon>Eukaryota</taxon>
        <taxon>Sar</taxon>
        <taxon>Stramenopiles</taxon>
        <taxon>Ochrophyta</taxon>
        <taxon>Bacillariophyta</taxon>
        <taxon>Coscinodiscophyceae</taxon>
        <taxon>Thalassiosirophycidae</taxon>
        <taxon>Stephanodiscales</taxon>
        <taxon>Stephanodiscaceae</taxon>
        <taxon>Cyclotella</taxon>
    </lineage>
</organism>
<accession>A0ABD3QNY8</accession>